<dbReference type="InterPro" id="IPR035874">
    <property type="entry name" value="IDS"/>
</dbReference>
<accession>A0ABX1S1U6</accession>
<dbReference type="InterPro" id="IPR000917">
    <property type="entry name" value="Sulfatase_N"/>
</dbReference>
<dbReference type="PROSITE" id="PS00149">
    <property type="entry name" value="SULFATASE_2"/>
    <property type="match status" value="1"/>
</dbReference>
<dbReference type="SUPFAM" id="SSF53649">
    <property type="entry name" value="Alkaline phosphatase-like"/>
    <property type="match status" value="1"/>
</dbReference>
<dbReference type="PANTHER" id="PTHR45953:SF1">
    <property type="entry name" value="IDURONATE 2-SULFATASE"/>
    <property type="match status" value="1"/>
</dbReference>
<evidence type="ECO:0000313" key="8">
    <source>
        <dbReference type="EMBL" id="NMH88399.1"/>
    </source>
</evidence>
<keyword evidence="9" id="KW-1185">Reference proteome</keyword>
<evidence type="ECO:0000256" key="3">
    <source>
        <dbReference type="ARBA" id="ARBA00022723"/>
    </source>
</evidence>
<comment type="cofactor">
    <cofactor evidence="1">
        <name>Ca(2+)</name>
        <dbReference type="ChEBI" id="CHEBI:29108"/>
    </cofactor>
</comment>
<comment type="similarity">
    <text evidence="2">Belongs to the sulfatase family.</text>
</comment>
<evidence type="ECO:0000256" key="2">
    <source>
        <dbReference type="ARBA" id="ARBA00008779"/>
    </source>
</evidence>
<evidence type="ECO:0000256" key="6">
    <source>
        <dbReference type="ARBA" id="ARBA00022837"/>
    </source>
</evidence>
<evidence type="ECO:0000256" key="4">
    <source>
        <dbReference type="ARBA" id="ARBA00022729"/>
    </source>
</evidence>
<dbReference type="EMBL" id="JABBHF010000007">
    <property type="protein sequence ID" value="NMH88399.1"/>
    <property type="molecule type" value="Genomic_DNA"/>
</dbReference>
<sequence>MVDDLRPELNCFGKTQIVSPNIDALAKDGVIFSNAYCNVPVCGASRASILTGLYPTKKRFTNYGSRVDKDAPKITTLPEHFKNNGYLTLAIGKIFHHPDDALQSWSKTPYRPDYPNSIKQQELWRDYQSLENSWTKKEKLPLGAAGPAWEAADVPDSVYYDGKTTKLALEALEKLSKSEQPFFLGIGFIRPHLPFNSPRKYWDLYNEDEITLAKNPHMPFNSPKFAWFNYRELRGYTNIAKDTLPIKAEQAKKLRHGYYASVSFIDAQIGRVIKKLKKLNLYENTTIVVLGDHGWSLGEHSLWCKHSCFNNALRTPLIVKTPKSQKGIKTESLISFVDIYPTLCELNNIEKPLHIDGKSFEETLINPNIEINDYVFSRWGRGETIKSHKFSYTQYFDREGNLKSHMLYNHEIDHEENINIADRTENREQLEELSKALNRHLLSRE</sequence>
<feature type="domain" description="Sulfatase N-terminal" evidence="7">
    <location>
        <begin position="1"/>
        <end position="346"/>
    </location>
</feature>
<dbReference type="Pfam" id="PF00884">
    <property type="entry name" value="Sulfatase"/>
    <property type="match status" value="1"/>
</dbReference>
<dbReference type="InterPro" id="IPR017850">
    <property type="entry name" value="Alkaline_phosphatase_core_sf"/>
</dbReference>
<dbReference type="InterPro" id="IPR024607">
    <property type="entry name" value="Sulfatase_CS"/>
</dbReference>
<keyword evidence="5" id="KW-0378">Hydrolase</keyword>
<dbReference type="CDD" id="cd16030">
    <property type="entry name" value="iduronate-2-sulfatase"/>
    <property type="match status" value="1"/>
</dbReference>
<keyword evidence="3" id="KW-0479">Metal-binding</keyword>
<dbReference type="PANTHER" id="PTHR45953">
    <property type="entry name" value="IDURONATE 2-SULFATASE"/>
    <property type="match status" value="1"/>
</dbReference>
<proteinExistence type="inferred from homology"/>
<evidence type="ECO:0000256" key="5">
    <source>
        <dbReference type="ARBA" id="ARBA00022801"/>
    </source>
</evidence>
<evidence type="ECO:0000313" key="9">
    <source>
        <dbReference type="Proteomes" id="UP000746690"/>
    </source>
</evidence>
<name>A0ABX1S1U6_9FLAO</name>
<protein>
    <submittedName>
        <fullName evidence="8">Sulfatase</fullName>
    </submittedName>
</protein>
<reference evidence="8 9" key="1">
    <citation type="submission" date="2020-04" db="EMBL/GenBank/DDBJ databases">
        <title>A Flavivirga sp. nov.</title>
        <authorList>
            <person name="Sun X."/>
        </authorList>
    </citation>
    <scope>NUCLEOTIDE SEQUENCE [LARGE SCALE GENOMIC DNA]</scope>
    <source>
        <strain evidence="8 9">Y03</strain>
    </source>
</reference>
<evidence type="ECO:0000256" key="1">
    <source>
        <dbReference type="ARBA" id="ARBA00001913"/>
    </source>
</evidence>
<gene>
    <name evidence="8" type="ORF">HHX25_12865</name>
</gene>
<evidence type="ECO:0000259" key="7">
    <source>
        <dbReference type="Pfam" id="PF00884"/>
    </source>
</evidence>
<comment type="caution">
    <text evidence="8">The sequence shown here is derived from an EMBL/GenBank/DDBJ whole genome shotgun (WGS) entry which is preliminary data.</text>
</comment>
<organism evidence="8 9">
    <name type="scientific">Flavivirga algicola</name>
    <dbReference type="NCBI Taxonomy" id="2729136"/>
    <lineage>
        <taxon>Bacteria</taxon>
        <taxon>Pseudomonadati</taxon>
        <taxon>Bacteroidota</taxon>
        <taxon>Flavobacteriia</taxon>
        <taxon>Flavobacteriales</taxon>
        <taxon>Flavobacteriaceae</taxon>
        <taxon>Flavivirga</taxon>
    </lineage>
</organism>
<dbReference type="Proteomes" id="UP000746690">
    <property type="component" value="Unassembled WGS sequence"/>
</dbReference>
<keyword evidence="6" id="KW-0106">Calcium</keyword>
<dbReference type="Gene3D" id="3.40.720.10">
    <property type="entry name" value="Alkaline Phosphatase, subunit A"/>
    <property type="match status" value="1"/>
</dbReference>
<keyword evidence="4" id="KW-0732">Signal</keyword>